<dbReference type="InterPro" id="IPR045849">
    <property type="entry name" value="IP5P_plant"/>
</dbReference>
<evidence type="ECO:0000259" key="4">
    <source>
        <dbReference type="SMART" id="SM00128"/>
    </source>
</evidence>
<dbReference type="SUPFAM" id="SSF56219">
    <property type="entry name" value="DNase I-like"/>
    <property type="match status" value="1"/>
</dbReference>
<dbReference type="PANTHER" id="PTHR45666">
    <property type="entry name" value="TYPE IV INOSITOL POLYPHOSPHATE 5-PHOSPHATASE 9"/>
    <property type="match status" value="1"/>
</dbReference>
<evidence type="ECO:0000313" key="6">
    <source>
        <dbReference type="Proteomes" id="UP000822688"/>
    </source>
</evidence>
<evidence type="ECO:0000256" key="1">
    <source>
        <dbReference type="ARBA" id="ARBA00010768"/>
    </source>
</evidence>
<proteinExistence type="inferred from homology"/>
<comment type="caution">
    <text evidence="5">The sequence shown here is derived from an EMBL/GenBank/DDBJ whole genome shotgun (WGS) entry which is preliminary data.</text>
</comment>
<feature type="domain" description="Inositol polyphosphate-related phosphatase" evidence="4">
    <location>
        <begin position="255"/>
        <end position="563"/>
    </location>
</feature>
<evidence type="ECO:0000256" key="2">
    <source>
        <dbReference type="ARBA" id="ARBA00022801"/>
    </source>
</evidence>
<evidence type="ECO:0000313" key="5">
    <source>
        <dbReference type="EMBL" id="KAG0585989.1"/>
    </source>
</evidence>
<dbReference type="GO" id="GO:0004439">
    <property type="term" value="F:phosphatidylinositol-4,5-bisphosphate 5-phosphatase activity"/>
    <property type="evidence" value="ECO:0007669"/>
    <property type="project" value="TreeGrafter"/>
</dbReference>
<dbReference type="InterPro" id="IPR000300">
    <property type="entry name" value="IPPc"/>
</dbReference>
<evidence type="ECO:0000256" key="3">
    <source>
        <dbReference type="SAM" id="MobiDB-lite"/>
    </source>
</evidence>
<dbReference type="PANTHER" id="PTHR45666:SF22">
    <property type="entry name" value="TYPE I INOSITOL POLYPHOSPHATE 5-PHOSPHATASE 4"/>
    <property type="match status" value="1"/>
</dbReference>
<dbReference type="GO" id="GO:0034485">
    <property type="term" value="F:phosphatidylinositol-3,4,5-trisphosphate 5-phosphatase activity"/>
    <property type="evidence" value="ECO:0007669"/>
    <property type="project" value="TreeGrafter"/>
</dbReference>
<keyword evidence="6" id="KW-1185">Reference proteome</keyword>
<dbReference type="GO" id="GO:0004445">
    <property type="term" value="F:inositol-polyphosphate 5-phosphatase activity"/>
    <property type="evidence" value="ECO:0007669"/>
    <property type="project" value="InterPro"/>
</dbReference>
<dbReference type="FunFam" id="3.60.10.10:FF:000102">
    <property type="entry name" value="Predicted protein"/>
    <property type="match status" value="1"/>
</dbReference>
<dbReference type="Gene3D" id="3.60.10.10">
    <property type="entry name" value="Endonuclease/exonuclease/phosphatase"/>
    <property type="match status" value="2"/>
</dbReference>
<comment type="similarity">
    <text evidence="1">Belongs to the inositol polyphosphate 5-phosphatase family.</text>
</comment>
<reference evidence="5" key="1">
    <citation type="submission" date="2020-06" db="EMBL/GenBank/DDBJ databases">
        <title>WGS assembly of Ceratodon purpureus strain R40.</title>
        <authorList>
            <person name="Carey S.B."/>
            <person name="Jenkins J."/>
            <person name="Shu S."/>
            <person name="Lovell J.T."/>
            <person name="Sreedasyam A."/>
            <person name="Maumus F."/>
            <person name="Tiley G.P."/>
            <person name="Fernandez-Pozo N."/>
            <person name="Barry K."/>
            <person name="Chen C."/>
            <person name="Wang M."/>
            <person name="Lipzen A."/>
            <person name="Daum C."/>
            <person name="Saski C.A."/>
            <person name="Payton A.C."/>
            <person name="Mcbreen J.C."/>
            <person name="Conrad R.E."/>
            <person name="Kollar L.M."/>
            <person name="Olsson S."/>
            <person name="Huttunen S."/>
            <person name="Landis J.B."/>
            <person name="Wickett N.J."/>
            <person name="Johnson M.G."/>
            <person name="Rensing S.A."/>
            <person name="Grimwood J."/>
            <person name="Schmutz J."/>
            <person name="Mcdaniel S.F."/>
        </authorList>
    </citation>
    <scope>NUCLEOTIDE SEQUENCE</scope>
    <source>
        <strain evidence="5">R40</strain>
    </source>
</reference>
<feature type="region of interest" description="Disordered" evidence="3">
    <location>
        <begin position="193"/>
        <end position="212"/>
    </location>
</feature>
<dbReference type="InterPro" id="IPR036691">
    <property type="entry name" value="Endo/exonu/phosph_ase_sf"/>
</dbReference>
<dbReference type="Proteomes" id="UP000822688">
    <property type="component" value="Chromosome 2"/>
</dbReference>
<dbReference type="AlphaFoldDB" id="A0A8T0ISJ8"/>
<dbReference type="Pfam" id="PF22669">
    <property type="entry name" value="Exo_endo_phos2"/>
    <property type="match status" value="2"/>
</dbReference>
<keyword evidence="2" id="KW-0378">Hydrolase</keyword>
<name>A0A8T0ISJ8_CERPU</name>
<sequence length="646" mass="73103">MSASFVFDVFNCSFEANGYMYSLIQLIRSISFFTDATISLNSSFSLYHARQCACSAFADLEECEDKFDVDISTLHSNVDWDSVAVTPPSNPVSLLRGQSETLRQQFVDDHEYRVAVHTWNVAGKPPPDDLDMEKWIGDSQPADIYVFGFQEIVPLNANNVLCVEDQEPAARWEAKIREFLNCKIGLVKESDPFQSRSAPASPARNEGNMSIPAPDVSDVEKLFGRCVSGKNLETAFLATEGNLLNYEKNLLSQGQTWQLERIGSDDEVSDEETSPYSTEIPDLTVRDLHKAALADQLLSEKANLVAPISSTTESAGYPAAAGVQNRYSRVASKQMVGIFITVWVRSQLWRHVHNVKVSAVGLGLMHYLGNKGSVSVSMCLHHTSFCFVCSHLTSGHKDGDQLRRNADFMEILRRSKFPRLVKVFGVELPETILAHDRIIWLGDLNYRVALPDKETWRYVSCRDWQSLLRKDQLKLEHGEERVFKDWQEGQIHFPPTYKYKEGTDQFSGETSSTGEKRRSPAWCDRILWYGRGMNQVSYTSGDLKLSDHRPVSATFMAEVEVVCHRKLKKACHYPKNITMDQLENEQKTASNELQRKGSRKFRKLARASSFVHPESSVSNARVWRGDESRRDDRVGGIFRVPMCGYS</sequence>
<organism evidence="5 6">
    <name type="scientific">Ceratodon purpureus</name>
    <name type="common">Fire moss</name>
    <name type="synonym">Dicranum purpureum</name>
    <dbReference type="NCBI Taxonomy" id="3225"/>
    <lineage>
        <taxon>Eukaryota</taxon>
        <taxon>Viridiplantae</taxon>
        <taxon>Streptophyta</taxon>
        <taxon>Embryophyta</taxon>
        <taxon>Bryophyta</taxon>
        <taxon>Bryophytina</taxon>
        <taxon>Bryopsida</taxon>
        <taxon>Dicranidae</taxon>
        <taxon>Pseudoditrichales</taxon>
        <taxon>Ditrichaceae</taxon>
        <taxon>Ceratodon</taxon>
    </lineage>
</organism>
<dbReference type="EMBL" id="CM026422">
    <property type="protein sequence ID" value="KAG0585989.1"/>
    <property type="molecule type" value="Genomic_DNA"/>
</dbReference>
<gene>
    <name evidence="5" type="ORF">KC19_2G054600</name>
</gene>
<protein>
    <recommendedName>
        <fullName evidence="4">Inositol polyphosphate-related phosphatase domain-containing protein</fullName>
    </recommendedName>
</protein>
<accession>A0A8T0ISJ8</accession>
<dbReference type="SMART" id="SM00128">
    <property type="entry name" value="IPPc"/>
    <property type="match status" value="1"/>
</dbReference>
<dbReference type="GO" id="GO:0046856">
    <property type="term" value="P:phosphatidylinositol dephosphorylation"/>
    <property type="evidence" value="ECO:0007669"/>
    <property type="project" value="InterPro"/>
</dbReference>